<comment type="caution">
    <text evidence="2">The sequence shown here is derived from an EMBL/GenBank/DDBJ whole genome shotgun (WGS) entry which is preliminary data.</text>
</comment>
<proteinExistence type="predicted"/>
<feature type="compositionally biased region" description="Polar residues" evidence="1">
    <location>
        <begin position="60"/>
        <end position="76"/>
    </location>
</feature>
<organism evidence="2 3">
    <name type="scientific">Scophthalmus maximus</name>
    <name type="common">Turbot</name>
    <name type="synonym">Psetta maxima</name>
    <dbReference type="NCBI Taxonomy" id="52904"/>
    <lineage>
        <taxon>Eukaryota</taxon>
        <taxon>Metazoa</taxon>
        <taxon>Chordata</taxon>
        <taxon>Craniata</taxon>
        <taxon>Vertebrata</taxon>
        <taxon>Euteleostomi</taxon>
        <taxon>Actinopterygii</taxon>
        <taxon>Neopterygii</taxon>
        <taxon>Teleostei</taxon>
        <taxon>Neoteleostei</taxon>
        <taxon>Acanthomorphata</taxon>
        <taxon>Carangaria</taxon>
        <taxon>Pleuronectiformes</taxon>
        <taxon>Pleuronectoidei</taxon>
        <taxon>Scophthalmidae</taxon>
        <taxon>Scophthalmus</taxon>
    </lineage>
</organism>
<name>A0A6A4TPR6_SCOMX</name>
<sequence length="76" mass="8100">MASLTIEASALYVIRVAKRTSWKSLCRYGIVPGMFPAQGVRSVCQRGPGLSESLAEQVKSVGNSGSPVEEQTSVDQ</sequence>
<gene>
    <name evidence="2" type="ORF">F2P81_003140</name>
</gene>
<evidence type="ECO:0000256" key="1">
    <source>
        <dbReference type="SAM" id="MobiDB-lite"/>
    </source>
</evidence>
<accession>A0A6A4TPR6</accession>
<protein>
    <submittedName>
        <fullName evidence="2">Uncharacterized protein</fullName>
    </submittedName>
</protein>
<feature type="region of interest" description="Disordered" evidence="1">
    <location>
        <begin position="55"/>
        <end position="76"/>
    </location>
</feature>
<reference evidence="2 3" key="1">
    <citation type="submission" date="2019-06" db="EMBL/GenBank/DDBJ databases">
        <title>Draft genomes of female and male turbot (Scophthalmus maximus).</title>
        <authorList>
            <person name="Xu H."/>
            <person name="Xu X.-W."/>
            <person name="Shao C."/>
            <person name="Chen S."/>
        </authorList>
    </citation>
    <scope>NUCLEOTIDE SEQUENCE [LARGE SCALE GENOMIC DNA]</scope>
    <source>
        <strain evidence="2">Ysfricsl-2016a</strain>
        <tissue evidence="2">Blood</tissue>
    </source>
</reference>
<dbReference type="EMBL" id="VEVO01000003">
    <property type="protein sequence ID" value="KAF0043982.1"/>
    <property type="molecule type" value="Genomic_DNA"/>
</dbReference>
<dbReference type="AlphaFoldDB" id="A0A6A4TPR6"/>
<evidence type="ECO:0000313" key="2">
    <source>
        <dbReference type="EMBL" id="KAF0043982.1"/>
    </source>
</evidence>
<dbReference type="Proteomes" id="UP000438429">
    <property type="component" value="Unassembled WGS sequence"/>
</dbReference>
<evidence type="ECO:0000313" key="3">
    <source>
        <dbReference type="Proteomes" id="UP000438429"/>
    </source>
</evidence>